<protein>
    <submittedName>
        <fullName evidence="1">Uncharacterized protein</fullName>
    </submittedName>
</protein>
<comment type="caution">
    <text evidence="1">The sequence shown here is derived from an EMBL/GenBank/DDBJ whole genome shotgun (WGS) entry which is preliminary data.</text>
</comment>
<dbReference type="EMBL" id="QGKY02002305">
    <property type="protein sequence ID" value="KAF2532329.1"/>
    <property type="molecule type" value="Genomic_DNA"/>
</dbReference>
<proteinExistence type="predicted"/>
<name>A0A8S9FHI5_BRACR</name>
<evidence type="ECO:0000313" key="1">
    <source>
        <dbReference type="EMBL" id="KAF2532329.1"/>
    </source>
</evidence>
<accession>A0A8S9FHI5</accession>
<gene>
    <name evidence="1" type="ORF">F2Q70_00033007</name>
</gene>
<sequence length="178" mass="20084">MSLEGPQPIAGIRARGGAAEVAEIVQQRGEYLGCFREMVKLVSIMRNVLNIILIFCVYLNWGCTEGAQERESRKVDYHTVQLSPLSSTGSNTKEPLHVVDKNVMRSPLRRSKVTRLDLDNILRHDRARLDYIHSRLSNNFAERPTKTEPKDIPVKDMSKSKSELGWGSYIETIGNGNT</sequence>
<dbReference type="AlphaFoldDB" id="A0A8S9FHI5"/>
<organism evidence="1">
    <name type="scientific">Brassica cretica</name>
    <name type="common">Mustard</name>
    <dbReference type="NCBI Taxonomy" id="69181"/>
    <lineage>
        <taxon>Eukaryota</taxon>
        <taxon>Viridiplantae</taxon>
        <taxon>Streptophyta</taxon>
        <taxon>Embryophyta</taxon>
        <taxon>Tracheophyta</taxon>
        <taxon>Spermatophyta</taxon>
        <taxon>Magnoliopsida</taxon>
        <taxon>eudicotyledons</taxon>
        <taxon>Gunneridae</taxon>
        <taxon>Pentapetalae</taxon>
        <taxon>rosids</taxon>
        <taxon>malvids</taxon>
        <taxon>Brassicales</taxon>
        <taxon>Brassicaceae</taxon>
        <taxon>Brassiceae</taxon>
        <taxon>Brassica</taxon>
    </lineage>
</organism>
<reference evidence="1" key="1">
    <citation type="submission" date="2019-12" db="EMBL/GenBank/DDBJ databases">
        <title>Genome sequencing and annotation of Brassica cretica.</title>
        <authorList>
            <person name="Studholme D.J."/>
            <person name="Sarris P.F."/>
        </authorList>
    </citation>
    <scope>NUCLEOTIDE SEQUENCE</scope>
    <source>
        <strain evidence="1">PFS-102/07</strain>
        <tissue evidence="1">Leaf</tissue>
    </source>
</reference>